<gene>
    <name evidence="2" type="ORF">JIV24_11775</name>
</gene>
<reference evidence="2 3" key="1">
    <citation type="submission" date="2021-01" db="EMBL/GenBank/DDBJ databases">
        <title>Carboxyliciviraga sp.nov., isolated from coastal sediments.</title>
        <authorList>
            <person name="Lu D."/>
            <person name="Zhang T."/>
        </authorList>
    </citation>
    <scope>NUCLEOTIDE SEQUENCE [LARGE SCALE GENOMIC DNA]</scope>
    <source>
        <strain evidence="2 3">N1Y132</strain>
    </source>
</reference>
<dbReference type="Gene3D" id="3.40.50.2000">
    <property type="entry name" value="Glycogen Phosphorylase B"/>
    <property type="match status" value="2"/>
</dbReference>
<evidence type="ECO:0000313" key="3">
    <source>
        <dbReference type="Proteomes" id="UP000605676"/>
    </source>
</evidence>
<dbReference type="InterPro" id="IPR001296">
    <property type="entry name" value="Glyco_trans_1"/>
</dbReference>
<name>A0ABS1HLI4_9BACT</name>
<comment type="caution">
    <text evidence="2">The sequence shown here is derived from an EMBL/GenBank/DDBJ whole genome shotgun (WGS) entry which is preliminary data.</text>
</comment>
<accession>A0ABS1HLI4</accession>
<dbReference type="Proteomes" id="UP000605676">
    <property type="component" value="Unassembled WGS sequence"/>
</dbReference>
<protein>
    <submittedName>
        <fullName evidence="2">Glycosyltransferase</fullName>
    </submittedName>
</protein>
<evidence type="ECO:0000259" key="1">
    <source>
        <dbReference type="Pfam" id="PF00534"/>
    </source>
</evidence>
<sequence length="323" mass="37390">MSKVKEALERYNRKLILGPYPPPLGGVSVYIYRLNKLLLNTHVSDFSKSNYLGVLRDVLFRKYDVIHLNTNDVRIFILLILVKRFWQFDIFLTSHNPRLFDTKSKLKIYVIKKFFKSVDCLCVVGQHILDSYKQQKVTLPKEIIIEPAFVPPPLDEEKKIISTYPKELNDFINSHSPVLVANAFRVVLINDVDLYGLDLCVDLMTKIINERPNIGFVFAIADEMTNASYLDKIRDKIYESNLEKNFYFLTGQKELWPLFKKADLMIRPTASDGYGVSIAEALFFDCHSIASDVCDRPNGTIIFKNRDIEDLYNKTKMVLDKNV</sequence>
<feature type="domain" description="Glycosyl transferase family 1" evidence="1">
    <location>
        <begin position="196"/>
        <end position="294"/>
    </location>
</feature>
<keyword evidence="3" id="KW-1185">Reference proteome</keyword>
<dbReference type="EMBL" id="JAENRR010000025">
    <property type="protein sequence ID" value="MBK3518014.1"/>
    <property type="molecule type" value="Genomic_DNA"/>
</dbReference>
<dbReference type="Pfam" id="PF00534">
    <property type="entry name" value="Glycos_transf_1"/>
    <property type="match status" value="1"/>
</dbReference>
<proteinExistence type="predicted"/>
<dbReference type="SUPFAM" id="SSF53756">
    <property type="entry name" value="UDP-Glycosyltransferase/glycogen phosphorylase"/>
    <property type="match status" value="1"/>
</dbReference>
<dbReference type="RefSeq" id="WP_200465242.1">
    <property type="nucleotide sequence ID" value="NZ_JAENRR010000025.1"/>
</dbReference>
<organism evidence="2 3">
    <name type="scientific">Carboxylicivirga marina</name>
    <dbReference type="NCBI Taxonomy" id="2800988"/>
    <lineage>
        <taxon>Bacteria</taxon>
        <taxon>Pseudomonadati</taxon>
        <taxon>Bacteroidota</taxon>
        <taxon>Bacteroidia</taxon>
        <taxon>Marinilabiliales</taxon>
        <taxon>Marinilabiliaceae</taxon>
        <taxon>Carboxylicivirga</taxon>
    </lineage>
</organism>
<evidence type="ECO:0000313" key="2">
    <source>
        <dbReference type="EMBL" id="MBK3518014.1"/>
    </source>
</evidence>